<comment type="caution">
    <text evidence="3">The sequence shown here is derived from an EMBL/GenBank/DDBJ whole genome shotgun (WGS) entry which is preliminary data.</text>
</comment>
<reference evidence="3 4" key="1">
    <citation type="submission" date="2021-06" db="EMBL/GenBank/DDBJ databases">
        <title>Rhodobacteraceae bacterium strain HSP-20.</title>
        <authorList>
            <person name="Chen W.-M."/>
        </authorList>
    </citation>
    <scope>NUCLEOTIDE SEQUENCE [LARGE SCALE GENOMIC DNA]</scope>
    <source>
        <strain evidence="3 4">HSP-20</strain>
    </source>
</reference>
<proteinExistence type="predicted"/>
<protein>
    <submittedName>
        <fullName evidence="3">DUF4405 domain-containing protein</fullName>
    </submittedName>
</protein>
<dbReference type="Pfam" id="PF14358">
    <property type="entry name" value="DUF4405"/>
    <property type="match status" value="1"/>
</dbReference>
<dbReference type="InterPro" id="IPR025517">
    <property type="entry name" value="DUF4405"/>
</dbReference>
<evidence type="ECO:0000256" key="1">
    <source>
        <dbReference type="SAM" id="Phobius"/>
    </source>
</evidence>
<dbReference type="Proteomes" id="UP000731907">
    <property type="component" value="Unassembled WGS sequence"/>
</dbReference>
<sequence length="175" mass="17259">MSGLAAPRVSVPLRSWATPLVVGSFLMMGATGVAMFFHVETGLMKGLHEWAGWALLAGAGAHLWLNRRAFSAYLRRPFAAGIMGLGVLGVAAGYLPVAPAGGPGAAVEAVLGAVERAPVTVLADLAGQDVAAVVGALAAAGLSGAGPDSTVADLSGGDRGLQFAALAAVFGPAAE</sequence>
<keyword evidence="4" id="KW-1185">Reference proteome</keyword>
<evidence type="ECO:0000313" key="4">
    <source>
        <dbReference type="Proteomes" id="UP000731907"/>
    </source>
</evidence>
<keyword evidence="1" id="KW-0812">Transmembrane</keyword>
<dbReference type="RefSeq" id="WP_161761761.1">
    <property type="nucleotide sequence ID" value="NZ_JAAATX020000004.1"/>
</dbReference>
<name>A0ABS6J5J1_9RHOB</name>
<feature type="transmembrane region" description="Helical" evidence="1">
    <location>
        <begin position="50"/>
        <end position="66"/>
    </location>
</feature>
<dbReference type="EMBL" id="JAAATX020000004">
    <property type="protein sequence ID" value="MBU9697722.1"/>
    <property type="molecule type" value="Genomic_DNA"/>
</dbReference>
<feature type="domain" description="Flavinylation-associated cytochrome" evidence="2">
    <location>
        <begin position="16"/>
        <end position="66"/>
    </location>
</feature>
<feature type="transmembrane region" description="Helical" evidence="1">
    <location>
        <begin position="78"/>
        <end position="97"/>
    </location>
</feature>
<evidence type="ECO:0000259" key="2">
    <source>
        <dbReference type="Pfam" id="PF14358"/>
    </source>
</evidence>
<gene>
    <name evidence="3" type="ORF">GU927_007660</name>
</gene>
<keyword evidence="1" id="KW-0472">Membrane</keyword>
<feature type="transmembrane region" description="Helical" evidence="1">
    <location>
        <begin position="20"/>
        <end position="38"/>
    </location>
</feature>
<evidence type="ECO:0000313" key="3">
    <source>
        <dbReference type="EMBL" id="MBU9697722.1"/>
    </source>
</evidence>
<keyword evidence="1" id="KW-1133">Transmembrane helix</keyword>
<accession>A0ABS6J5J1</accession>
<organism evidence="3 4">
    <name type="scientific">Paragemmobacter amnigenus</name>
    <dbReference type="NCBI Taxonomy" id="2852097"/>
    <lineage>
        <taxon>Bacteria</taxon>
        <taxon>Pseudomonadati</taxon>
        <taxon>Pseudomonadota</taxon>
        <taxon>Alphaproteobacteria</taxon>
        <taxon>Rhodobacterales</taxon>
        <taxon>Paracoccaceae</taxon>
        <taxon>Paragemmobacter</taxon>
    </lineage>
</organism>